<feature type="binding site" description="covalent" evidence="8">
    <location>
        <position position="217"/>
    </location>
    <ligand>
        <name>heme c</name>
        <dbReference type="ChEBI" id="CHEBI:61717"/>
        <label>2</label>
    </ligand>
</feature>
<dbReference type="GO" id="GO:0004130">
    <property type="term" value="F:cytochrome-c peroxidase activity"/>
    <property type="evidence" value="ECO:0007669"/>
    <property type="project" value="TreeGrafter"/>
</dbReference>
<dbReference type="InterPro" id="IPR036909">
    <property type="entry name" value="Cyt_c-like_dom_sf"/>
</dbReference>
<comment type="cofactor">
    <cofactor evidence="8">
        <name>heme</name>
        <dbReference type="ChEBI" id="CHEBI:30413"/>
    </cofactor>
    <text evidence="8">Binds 2 heme groups.</text>
</comment>
<dbReference type="PROSITE" id="PS51007">
    <property type="entry name" value="CYTC"/>
    <property type="match status" value="1"/>
</dbReference>
<evidence type="ECO:0000259" key="11">
    <source>
        <dbReference type="PROSITE" id="PS51007"/>
    </source>
</evidence>
<evidence type="ECO:0000256" key="5">
    <source>
        <dbReference type="ARBA" id="ARBA00022764"/>
    </source>
</evidence>
<dbReference type="GO" id="GO:0046872">
    <property type="term" value="F:metal ion binding"/>
    <property type="evidence" value="ECO:0007669"/>
    <property type="project" value="UniProtKB-KW"/>
</dbReference>
<dbReference type="Pfam" id="PF00034">
    <property type="entry name" value="Cytochrom_C"/>
    <property type="match status" value="1"/>
</dbReference>
<keyword evidence="12" id="KW-0575">Peroxidase</keyword>
<dbReference type="InterPro" id="IPR004852">
    <property type="entry name" value="Di-haem_cyt_c_peroxidsae"/>
</dbReference>
<dbReference type="PANTHER" id="PTHR30600:SF10">
    <property type="entry name" value="BLL6722 PROTEIN"/>
    <property type="match status" value="1"/>
</dbReference>
<evidence type="ECO:0000256" key="8">
    <source>
        <dbReference type="PIRSR" id="PIRSR000294-1"/>
    </source>
</evidence>
<dbReference type="InterPro" id="IPR009056">
    <property type="entry name" value="Cyt_c-like_dom"/>
</dbReference>
<keyword evidence="4 10" id="KW-0732">Signal</keyword>
<dbReference type="Gene3D" id="1.10.760.10">
    <property type="entry name" value="Cytochrome c-like domain"/>
    <property type="match status" value="2"/>
</dbReference>
<keyword evidence="5" id="KW-0574">Periplasm</keyword>
<name>A0A345HCQ4_9FLAO</name>
<keyword evidence="3 9" id="KW-0479">Metal-binding</keyword>
<keyword evidence="7 9" id="KW-0408">Iron</keyword>
<comment type="PTM">
    <text evidence="8">Binds 2 heme groups per subunit.</text>
</comment>
<accession>A0A345HCQ4</accession>
<dbReference type="RefSeq" id="WP_114678122.1">
    <property type="nucleotide sequence ID" value="NZ_CP031188.1"/>
</dbReference>
<evidence type="ECO:0000256" key="1">
    <source>
        <dbReference type="ARBA" id="ARBA00004418"/>
    </source>
</evidence>
<keyword evidence="2 8" id="KW-0349">Heme</keyword>
<evidence type="ECO:0000256" key="2">
    <source>
        <dbReference type="ARBA" id="ARBA00022617"/>
    </source>
</evidence>
<dbReference type="GO" id="GO:0020037">
    <property type="term" value="F:heme binding"/>
    <property type="evidence" value="ECO:0007669"/>
    <property type="project" value="InterPro"/>
</dbReference>
<feature type="binding site" description="covalent" evidence="8">
    <location>
        <position position="71"/>
    </location>
    <ligand>
        <name>heme c</name>
        <dbReference type="ChEBI" id="CHEBI:61717"/>
        <label>1</label>
    </ligand>
</feature>
<dbReference type="PIRSF" id="PIRSF000294">
    <property type="entry name" value="Cytochrome-c_peroxidase"/>
    <property type="match status" value="1"/>
</dbReference>
<dbReference type="InterPro" id="IPR051395">
    <property type="entry name" value="Cytochrome_c_Peroxidase/MauG"/>
</dbReference>
<dbReference type="Pfam" id="PF03150">
    <property type="entry name" value="CCP_MauG"/>
    <property type="match status" value="1"/>
</dbReference>
<sequence>MKRFFKIVFSLLLLCCFLSFKNSSEIYFEIPEGWETPHYDFKNNKLTEEKLTLGRQLFYDPILSRDSTISCASCHLQATGFTHVDHDVSHGIEGKVGTRNSLVLMNLAWSKTFMWDGGVNHLDVQALSPITNPVEMDETLENVVRKLQKSENYQKLFSEAYGTNTVTGQKVLKSISQFLVMLTTSNSKYDKVQRGEEVFTAQEENGYRLFKQNCASCHTEPLFTNNGYENNGLKPDPYFMDMGRMAITRKIEDSLKFKVPTLRNVQFTYPYMHDGRFATLTEVIKHYNSGIHHTTTLSNKLATPMKLTSNDRVDLVAFLKTLTDKEFLYNPDFSYPRGNY</sequence>
<keyword evidence="6" id="KW-0560">Oxidoreductase</keyword>
<feature type="chain" id="PRO_5016989191" evidence="10">
    <location>
        <begin position="22"/>
        <end position="340"/>
    </location>
</feature>
<feature type="binding site" description="axial binding residue" evidence="9">
    <location>
        <position position="218"/>
    </location>
    <ligand>
        <name>heme c</name>
        <dbReference type="ChEBI" id="CHEBI:61717"/>
        <label>2</label>
    </ligand>
    <ligandPart>
        <name>Fe</name>
        <dbReference type="ChEBI" id="CHEBI:18248"/>
    </ligandPart>
</feature>
<dbReference type="AlphaFoldDB" id="A0A345HCQ4"/>
<proteinExistence type="predicted"/>
<feature type="domain" description="Cytochrome c" evidence="11">
    <location>
        <begin position="190"/>
        <end position="323"/>
    </location>
</feature>
<protein>
    <submittedName>
        <fullName evidence="12">Cytochrome-c peroxidase</fullName>
    </submittedName>
</protein>
<evidence type="ECO:0000313" key="12">
    <source>
        <dbReference type="EMBL" id="AXG74364.1"/>
    </source>
</evidence>
<evidence type="ECO:0000256" key="4">
    <source>
        <dbReference type="ARBA" id="ARBA00022729"/>
    </source>
</evidence>
<feature type="binding site" description="covalent" evidence="8">
    <location>
        <position position="74"/>
    </location>
    <ligand>
        <name>heme c</name>
        <dbReference type="ChEBI" id="CHEBI:61717"/>
        <label>1</label>
    </ligand>
</feature>
<dbReference type="KEGG" id="fat:DVK85_09020"/>
<feature type="signal peptide" evidence="10">
    <location>
        <begin position="1"/>
        <end position="21"/>
    </location>
</feature>
<evidence type="ECO:0000256" key="3">
    <source>
        <dbReference type="ARBA" id="ARBA00022723"/>
    </source>
</evidence>
<evidence type="ECO:0000313" key="13">
    <source>
        <dbReference type="Proteomes" id="UP000253951"/>
    </source>
</evidence>
<organism evidence="12 13">
    <name type="scientific">Flavobacterium arcticum</name>
    <dbReference type="NCBI Taxonomy" id="1784713"/>
    <lineage>
        <taxon>Bacteria</taxon>
        <taxon>Pseudomonadati</taxon>
        <taxon>Bacteroidota</taxon>
        <taxon>Flavobacteriia</taxon>
        <taxon>Flavobacteriales</taxon>
        <taxon>Flavobacteriaceae</taxon>
        <taxon>Flavobacterium</taxon>
    </lineage>
</organism>
<reference evidence="12 13" key="1">
    <citation type="submission" date="2018-07" db="EMBL/GenBank/DDBJ databases">
        <title>Complete genome sequence of Flavobacterium arcticum type strain SM1502T.</title>
        <authorList>
            <person name="Li Y."/>
            <person name="Li D.-D."/>
        </authorList>
    </citation>
    <scope>NUCLEOTIDE SEQUENCE [LARGE SCALE GENOMIC DNA]</scope>
    <source>
        <strain evidence="12 13">SM1502</strain>
    </source>
</reference>
<evidence type="ECO:0000256" key="7">
    <source>
        <dbReference type="ARBA" id="ARBA00023004"/>
    </source>
</evidence>
<comment type="subcellular location">
    <subcellularLocation>
        <location evidence="1">Periplasm</location>
    </subcellularLocation>
</comment>
<dbReference type="EMBL" id="CP031188">
    <property type="protein sequence ID" value="AXG74364.1"/>
    <property type="molecule type" value="Genomic_DNA"/>
</dbReference>
<feature type="binding site" description="axial binding residue" evidence="9">
    <location>
        <position position="75"/>
    </location>
    <ligand>
        <name>heme c</name>
        <dbReference type="ChEBI" id="CHEBI:61717"/>
        <label>1</label>
    </ligand>
    <ligandPart>
        <name>Fe</name>
        <dbReference type="ChEBI" id="CHEBI:18248"/>
    </ligandPart>
</feature>
<dbReference type="InterPro" id="IPR026259">
    <property type="entry name" value="MauG/Cytc_peroxidase"/>
</dbReference>
<feature type="binding site" description="covalent" evidence="8">
    <location>
        <position position="214"/>
    </location>
    <ligand>
        <name>heme c</name>
        <dbReference type="ChEBI" id="CHEBI:61717"/>
        <label>2</label>
    </ligand>
</feature>
<dbReference type="Proteomes" id="UP000253951">
    <property type="component" value="Chromosome"/>
</dbReference>
<evidence type="ECO:0000256" key="6">
    <source>
        <dbReference type="ARBA" id="ARBA00023002"/>
    </source>
</evidence>
<keyword evidence="13" id="KW-1185">Reference proteome</keyword>
<evidence type="ECO:0000256" key="9">
    <source>
        <dbReference type="PIRSR" id="PIRSR000294-2"/>
    </source>
</evidence>
<dbReference type="SUPFAM" id="SSF46626">
    <property type="entry name" value="Cytochrome c"/>
    <property type="match status" value="2"/>
</dbReference>
<evidence type="ECO:0000256" key="10">
    <source>
        <dbReference type="SAM" id="SignalP"/>
    </source>
</evidence>
<dbReference type="GO" id="GO:0009055">
    <property type="term" value="F:electron transfer activity"/>
    <property type="evidence" value="ECO:0007669"/>
    <property type="project" value="InterPro"/>
</dbReference>
<dbReference type="GO" id="GO:0042597">
    <property type="term" value="C:periplasmic space"/>
    <property type="evidence" value="ECO:0007669"/>
    <property type="project" value="UniProtKB-SubCell"/>
</dbReference>
<dbReference type="OrthoDB" id="9805202at2"/>
<gene>
    <name evidence="12" type="ORF">DVK85_09020</name>
</gene>
<dbReference type="PANTHER" id="PTHR30600">
    <property type="entry name" value="CYTOCHROME C PEROXIDASE-RELATED"/>
    <property type="match status" value="1"/>
</dbReference>